<gene>
    <name evidence="2" type="ORF">BDV27DRAFT_110655</name>
</gene>
<accession>A0A5N7A5X1</accession>
<protein>
    <submittedName>
        <fullName evidence="2">Uncharacterized protein</fullName>
    </submittedName>
</protein>
<keyword evidence="1" id="KW-1133">Transmembrane helix</keyword>
<dbReference type="GeneID" id="43648967"/>
<evidence type="ECO:0000256" key="1">
    <source>
        <dbReference type="SAM" id="Phobius"/>
    </source>
</evidence>
<sequence length="155" mass="18252">MLVHPVLELHGCVECTPYFDIFDSYPAEDLICNVWSQPSLRFLFFSFLIFAFYPTSTLLLIYLIYLIFYFYFYFIFFIMMQLFKREDQNTIGEIRKIVRCVSLITSIHTQFLSAQTTPSIDPFSRGIWWVTTISNPSTWPDRPSPVCVHRKGESG</sequence>
<organism evidence="2 3">
    <name type="scientific">Aspergillus caelatus</name>
    <dbReference type="NCBI Taxonomy" id="61420"/>
    <lineage>
        <taxon>Eukaryota</taxon>
        <taxon>Fungi</taxon>
        <taxon>Dikarya</taxon>
        <taxon>Ascomycota</taxon>
        <taxon>Pezizomycotina</taxon>
        <taxon>Eurotiomycetes</taxon>
        <taxon>Eurotiomycetidae</taxon>
        <taxon>Eurotiales</taxon>
        <taxon>Aspergillaceae</taxon>
        <taxon>Aspergillus</taxon>
        <taxon>Aspergillus subgen. Circumdati</taxon>
    </lineage>
</organism>
<feature type="transmembrane region" description="Helical" evidence="1">
    <location>
        <begin position="43"/>
        <end position="76"/>
    </location>
</feature>
<dbReference type="AlphaFoldDB" id="A0A5N7A5X1"/>
<reference evidence="2 3" key="1">
    <citation type="submission" date="2019-04" db="EMBL/GenBank/DDBJ databases">
        <title>Friends and foes A comparative genomics studyof 23 Aspergillus species from section Flavi.</title>
        <authorList>
            <consortium name="DOE Joint Genome Institute"/>
            <person name="Kjaerbolling I."/>
            <person name="Vesth T."/>
            <person name="Frisvad J.C."/>
            <person name="Nybo J.L."/>
            <person name="Theobald S."/>
            <person name="Kildgaard S."/>
            <person name="Isbrandt T."/>
            <person name="Kuo A."/>
            <person name="Sato A."/>
            <person name="Lyhne E.K."/>
            <person name="Kogle M.E."/>
            <person name="Wiebenga A."/>
            <person name="Kun R.S."/>
            <person name="Lubbers R.J."/>
            <person name="Makela M.R."/>
            <person name="Barry K."/>
            <person name="Chovatia M."/>
            <person name="Clum A."/>
            <person name="Daum C."/>
            <person name="Haridas S."/>
            <person name="He G."/>
            <person name="LaButti K."/>
            <person name="Lipzen A."/>
            <person name="Mondo S."/>
            <person name="Riley R."/>
            <person name="Salamov A."/>
            <person name="Simmons B.A."/>
            <person name="Magnuson J.K."/>
            <person name="Henrissat B."/>
            <person name="Mortensen U.H."/>
            <person name="Larsen T.O."/>
            <person name="Devries R.P."/>
            <person name="Grigoriev I.V."/>
            <person name="Machida M."/>
            <person name="Baker S.E."/>
            <person name="Andersen M.R."/>
        </authorList>
    </citation>
    <scope>NUCLEOTIDE SEQUENCE [LARGE SCALE GENOMIC DNA]</scope>
    <source>
        <strain evidence="2 3">CBS 763.97</strain>
    </source>
</reference>
<dbReference type="EMBL" id="ML737643">
    <property type="protein sequence ID" value="KAE8364828.1"/>
    <property type="molecule type" value="Genomic_DNA"/>
</dbReference>
<keyword evidence="3" id="KW-1185">Reference proteome</keyword>
<keyword evidence="1" id="KW-0472">Membrane</keyword>
<name>A0A5N7A5X1_9EURO</name>
<keyword evidence="1" id="KW-0812">Transmembrane</keyword>
<dbReference type="RefSeq" id="XP_031927909.1">
    <property type="nucleotide sequence ID" value="XM_032064521.1"/>
</dbReference>
<evidence type="ECO:0000313" key="2">
    <source>
        <dbReference type="EMBL" id="KAE8364828.1"/>
    </source>
</evidence>
<evidence type="ECO:0000313" key="3">
    <source>
        <dbReference type="Proteomes" id="UP000326268"/>
    </source>
</evidence>
<dbReference type="Proteomes" id="UP000326268">
    <property type="component" value="Unassembled WGS sequence"/>
</dbReference>
<proteinExistence type="predicted"/>